<sequence length="67" mass="7904">MVALLKSSLQYFSDWWHIERVASNISRIGGTSEKLPPIFFGLEAHRKSSLQYFSDWWRIERVASNIF</sequence>
<evidence type="ECO:0000313" key="1">
    <source>
        <dbReference type="EMBL" id="BAK94443.1"/>
    </source>
</evidence>
<gene>
    <name evidence="1" type="ordered locus">TEH_11160</name>
</gene>
<dbReference type="Proteomes" id="UP000002663">
    <property type="component" value="Chromosome"/>
</dbReference>
<protein>
    <submittedName>
        <fullName evidence="1">Uncharacterized protein</fullName>
    </submittedName>
</protein>
<name>A0AAN1VQX3_TETHN</name>
<dbReference type="AlphaFoldDB" id="A0AAN1VQX3"/>
<reference evidence="1 2" key="1">
    <citation type="submission" date="2011-01" db="EMBL/GenBank/DDBJ databases">
        <title>Whole genome sequence of Tetragenococcus halophilus NBRC 12172.</title>
        <authorList>
            <person name="Nakazawa H."/>
            <person name="Omata S."/>
            <person name="Koga C."/>
            <person name="Watanabe Y."/>
            <person name="Katano Y."/>
            <person name="Ito N."/>
            <person name="Tsukatani N."/>
            <person name="Ankai A."/>
            <person name="Oguchi A."/>
            <person name="Fukui S."/>
            <person name="Yashiro I."/>
            <person name="Kamata S."/>
            <person name="Hashimoto Y."/>
            <person name="Yamazaki J."/>
            <person name="Taguchi H."/>
            <person name="Tanaka A."/>
            <person name="Koyama T."/>
            <person name="Ichige A."/>
            <person name="Hanya Y."/>
            <person name="Tanikawa S."/>
            <person name="Yamazaki S."/>
            <person name="Fujita N."/>
        </authorList>
    </citation>
    <scope>NUCLEOTIDE SEQUENCE [LARGE SCALE GENOMIC DNA]</scope>
    <source>
        <strain evidence="2">DSM 20338 / JCM 20259 / NCIMB 9735 / NBRC 12172</strain>
    </source>
</reference>
<organism evidence="1 2">
    <name type="scientific">Tetragenococcus halophilus (strain DSM 20338 / JCM 20259 / NCIMB 9735 / NBRC 12172)</name>
    <name type="common">Pediococcus halophilus</name>
    <dbReference type="NCBI Taxonomy" id="945021"/>
    <lineage>
        <taxon>Bacteria</taxon>
        <taxon>Bacillati</taxon>
        <taxon>Bacillota</taxon>
        <taxon>Bacilli</taxon>
        <taxon>Lactobacillales</taxon>
        <taxon>Enterococcaceae</taxon>
        <taxon>Tetragenococcus</taxon>
    </lineage>
</organism>
<proteinExistence type="predicted"/>
<dbReference type="KEGG" id="thl:TEH_11160"/>
<accession>A0AAN1VQX3</accession>
<dbReference type="EMBL" id="AP012046">
    <property type="protein sequence ID" value="BAK94443.1"/>
    <property type="molecule type" value="Genomic_DNA"/>
</dbReference>
<evidence type="ECO:0000313" key="2">
    <source>
        <dbReference type="Proteomes" id="UP000002663"/>
    </source>
</evidence>